<dbReference type="NCBIfam" id="TIGR00037">
    <property type="entry name" value="eIF_5A"/>
    <property type="match status" value="1"/>
</dbReference>
<dbReference type="AlphaFoldDB" id="A0A7C4HZR0"/>
<evidence type="ECO:0000313" key="13">
    <source>
        <dbReference type="EMBL" id="HGL40911.1"/>
    </source>
</evidence>
<comment type="similarity">
    <text evidence="3 11">Belongs to the eIF-5A family.</text>
</comment>
<evidence type="ECO:0000256" key="10">
    <source>
        <dbReference type="ARBA" id="ARBA00032163"/>
    </source>
</evidence>
<dbReference type="PIRSF" id="PIRSF003025">
    <property type="entry name" value="eIF5A"/>
    <property type="match status" value="1"/>
</dbReference>
<dbReference type="EMBL" id="DTCM01000060">
    <property type="protein sequence ID" value="HGL40911.1"/>
    <property type="molecule type" value="Genomic_DNA"/>
</dbReference>
<proteinExistence type="inferred from homology"/>
<evidence type="ECO:0000256" key="3">
    <source>
        <dbReference type="ARBA" id="ARBA00006016"/>
    </source>
</evidence>
<evidence type="ECO:0000259" key="12">
    <source>
        <dbReference type="SMART" id="SM01376"/>
    </source>
</evidence>
<dbReference type="SUPFAM" id="SSF50104">
    <property type="entry name" value="Translation proteins SH3-like domain"/>
    <property type="match status" value="1"/>
</dbReference>
<dbReference type="InterPro" id="IPR048670">
    <property type="entry name" value="IF5A-like_N"/>
</dbReference>
<keyword evidence="8 11" id="KW-0385">Hypusine</keyword>
<dbReference type="Gene3D" id="2.40.50.140">
    <property type="entry name" value="Nucleic acid-binding proteins"/>
    <property type="match status" value="1"/>
</dbReference>
<dbReference type="InterPro" id="IPR008991">
    <property type="entry name" value="Translation_prot_SH3-like_sf"/>
</dbReference>
<keyword evidence="6 11" id="KW-0396">Initiation factor</keyword>
<name>A0A7C4HZR0_CALS0</name>
<comment type="caution">
    <text evidence="14">The sequence shown here is derived from an EMBL/GenBank/DDBJ whole genome shotgun (WGS) entry which is preliminary data.</text>
</comment>
<evidence type="ECO:0000256" key="2">
    <source>
        <dbReference type="ARBA" id="ARBA00004496"/>
    </source>
</evidence>
<dbReference type="SUPFAM" id="SSF50249">
    <property type="entry name" value="Nucleic acid-binding proteins"/>
    <property type="match status" value="1"/>
</dbReference>
<dbReference type="HAMAP" id="MF_00085">
    <property type="entry name" value="eIF_5A"/>
    <property type="match status" value="1"/>
</dbReference>
<dbReference type="Pfam" id="PF21485">
    <property type="entry name" value="IF5A-like_N"/>
    <property type="match status" value="1"/>
</dbReference>
<dbReference type="PROSITE" id="PS00302">
    <property type="entry name" value="IF5A_HYPUSINE"/>
    <property type="match status" value="1"/>
</dbReference>
<dbReference type="GO" id="GO:0005737">
    <property type="term" value="C:cytoplasm"/>
    <property type="evidence" value="ECO:0007669"/>
    <property type="project" value="UniProtKB-SubCell"/>
</dbReference>
<dbReference type="InterPro" id="IPR020189">
    <property type="entry name" value="IF5A_C"/>
</dbReference>
<evidence type="ECO:0000256" key="4">
    <source>
        <dbReference type="ARBA" id="ARBA00016327"/>
    </source>
</evidence>
<evidence type="ECO:0000256" key="1">
    <source>
        <dbReference type="ARBA" id="ARBA00003980"/>
    </source>
</evidence>
<dbReference type="NCBIfam" id="NF003076">
    <property type="entry name" value="PRK03999.1"/>
    <property type="match status" value="1"/>
</dbReference>
<organism evidence="14">
    <name type="scientific">Caldiarchaeum subterraneum</name>
    <dbReference type="NCBI Taxonomy" id="311458"/>
    <lineage>
        <taxon>Archaea</taxon>
        <taxon>Nitrososphaerota</taxon>
        <taxon>Candidatus Caldarchaeales</taxon>
        <taxon>Candidatus Caldarchaeaceae</taxon>
        <taxon>Candidatus Caldarchaeum</taxon>
    </lineage>
</organism>
<evidence type="ECO:0000313" key="15">
    <source>
        <dbReference type="EMBL" id="HHN51733.1"/>
    </source>
</evidence>
<comment type="subcellular location">
    <subcellularLocation>
        <location evidence="2 11">Cytoplasm</location>
    </subcellularLocation>
</comment>
<gene>
    <name evidence="11" type="primary">eif5a</name>
    <name evidence="15" type="ORF">ENM30_00300</name>
    <name evidence="14" type="ORF">ENT82_08195</name>
    <name evidence="13" type="ORF">ENU43_04515</name>
</gene>
<evidence type="ECO:0000256" key="5">
    <source>
        <dbReference type="ARBA" id="ARBA00022490"/>
    </source>
</evidence>
<keyword evidence="7 11" id="KW-0648">Protein biosynthesis</keyword>
<evidence type="ECO:0000256" key="11">
    <source>
        <dbReference type="HAMAP-Rule" id="MF_00085"/>
    </source>
</evidence>
<dbReference type="InterPro" id="IPR019769">
    <property type="entry name" value="Trans_elong_IF5A_hypusine_site"/>
</dbReference>
<evidence type="ECO:0000256" key="8">
    <source>
        <dbReference type="ARBA" id="ARBA00023071"/>
    </source>
</evidence>
<dbReference type="InterPro" id="IPR014722">
    <property type="entry name" value="Rib_uL2_dom2"/>
</dbReference>
<keyword evidence="5 11" id="KW-0963">Cytoplasm</keyword>
<dbReference type="InterPro" id="IPR001884">
    <property type="entry name" value="IF5A-like"/>
</dbReference>
<dbReference type="EMBL" id="DRXG01000006">
    <property type="protein sequence ID" value="HHN51733.1"/>
    <property type="molecule type" value="Genomic_DNA"/>
</dbReference>
<dbReference type="GO" id="GO:0045901">
    <property type="term" value="P:positive regulation of translational elongation"/>
    <property type="evidence" value="ECO:0007669"/>
    <property type="project" value="InterPro"/>
</dbReference>
<sequence>MSKPVELGSLKEGHNIIIDGEPCRIVEVEKSKPGKHGSAKVRLVAIGIFDDVKRSLVGPADNKVEVPIVDKRTGQVVALSGDSVSVMDNQTLEIVEVPLPKDENLRAKIEPGVSVEYWSIMNRYLLVNVK</sequence>
<evidence type="ECO:0000256" key="9">
    <source>
        <dbReference type="ARBA" id="ARBA00032030"/>
    </source>
</evidence>
<comment type="function">
    <text evidence="1 11">Functions by promoting the formation of the first peptide bond.</text>
</comment>
<dbReference type="EMBL" id="DTAD01000088">
    <property type="protein sequence ID" value="HGN91083.1"/>
    <property type="molecule type" value="Genomic_DNA"/>
</dbReference>
<dbReference type="GO" id="GO:0043022">
    <property type="term" value="F:ribosome binding"/>
    <property type="evidence" value="ECO:0007669"/>
    <property type="project" value="InterPro"/>
</dbReference>
<reference evidence="14" key="1">
    <citation type="journal article" date="2020" name="mSystems">
        <title>Genome- and Community-Level Interaction Insights into Carbon Utilization and Element Cycling Functions of Hydrothermarchaeota in Hydrothermal Sediment.</title>
        <authorList>
            <person name="Zhou Z."/>
            <person name="Liu Y."/>
            <person name="Xu W."/>
            <person name="Pan J."/>
            <person name="Luo Z.H."/>
            <person name="Li M."/>
        </authorList>
    </citation>
    <scope>NUCLEOTIDE SEQUENCE [LARGE SCALE GENOMIC DNA]</scope>
    <source>
        <strain evidence="15">SpSt-1073</strain>
        <strain evidence="14">SpSt-613</strain>
        <strain evidence="13">SpSt-669</strain>
    </source>
</reference>
<feature type="modified residue" description="Hypusine" evidence="11">
    <location>
        <position position="35"/>
    </location>
</feature>
<dbReference type="GO" id="GO:0003723">
    <property type="term" value="F:RNA binding"/>
    <property type="evidence" value="ECO:0007669"/>
    <property type="project" value="InterPro"/>
</dbReference>
<dbReference type="InterPro" id="IPR012340">
    <property type="entry name" value="NA-bd_OB-fold"/>
</dbReference>
<dbReference type="Gene3D" id="2.30.30.30">
    <property type="match status" value="1"/>
</dbReference>
<feature type="domain" description="Translation initiation factor 5A C-terminal" evidence="12">
    <location>
        <begin position="68"/>
        <end position="130"/>
    </location>
</feature>
<dbReference type="PANTHER" id="PTHR11673">
    <property type="entry name" value="TRANSLATION INITIATION FACTOR 5A FAMILY MEMBER"/>
    <property type="match status" value="1"/>
</dbReference>
<dbReference type="InterPro" id="IPR022847">
    <property type="entry name" value="Transl_elong_IF5A_arc"/>
</dbReference>
<dbReference type="GO" id="GO:0045905">
    <property type="term" value="P:positive regulation of translational termination"/>
    <property type="evidence" value="ECO:0007669"/>
    <property type="project" value="InterPro"/>
</dbReference>
<evidence type="ECO:0000256" key="6">
    <source>
        <dbReference type="ARBA" id="ARBA00022540"/>
    </source>
</evidence>
<dbReference type="GO" id="GO:0003746">
    <property type="term" value="F:translation elongation factor activity"/>
    <property type="evidence" value="ECO:0007669"/>
    <property type="project" value="InterPro"/>
</dbReference>
<evidence type="ECO:0000313" key="14">
    <source>
        <dbReference type="EMBL" id="HGN91083.1"/>
    </source>
</evidence>
<evidence type="ECO:0000256" key="7">
    <source>
        <dbReference type="ARBA" id="ARBA00022917"/>
    </source>
</evidence>
<dbReference type="Pfam" id="PF01287">
    <property type="entry name" value="eIF-5a"/>
    <property type="match status" value="1"/>
</dbReference>
<dbReference type="GO" id="GO:0003743">
    <property type="term" value="F:translation initiation factor activity"/>
    <property type="evidence" value="ECO:0007669"/>
    <property type="project" value="UniProtKB-UniRule"/>
</dbReference>
<dbReference type="SMART" id="SM01376">
    <property type="entry name" value="eIF-5a"/>
    <property type="match status" value="1"/>
</dbReference>
<accession>A0A7C4HZR0</accession>
<dbReference type="FunFam" id="2.30.30.30:FF:000038">
    <property type="entry name" value="Translation initiation factor 5A"/>
    <property type="match status" value="1"/>
</dbReference>
<protein>
    <recommendedName>
        <fullName evidence="4 11">Translation initiation factor 5A</fullName>
    </recommendedName>
    <alternativeName>
        <fullName evidence="10 11">Hypusine-containing protein</fullName>
    </alternativeName>
    <alternativeName>
        <fullName evidence="9 11">eIF-5A</fullName>
    </alternativeName>
</protein>